<sequence>MGKFKKLIRVAAVVGPTVVKLVQTYGPQIRQLINSNPEYFNVFKQRLGVLASSNGRALKHLADRVDVLREQAAYLYGAANKADTAQQAAQWRDELENIAKAIPVLHHLDRSKRKKTRKNLEQHVDDLAYKIVQATLEDDIEDAEIVSDSERDK</sequence>
<evidence type="ECO:0000313" key="1">
    <source>
        <dbReference type="EMBL" id="SDU80831.1"/>
    </source>
</evidence>
<evidence type="ECO:0000313" key="2">
    <source>
        <dbReference type="Proteomes" id="UP000214355"/>
    </source>
</evidence>
<name>A0A1H2LJR8_9ACTO</name>
<gene>
    <name evidence="1" type="ORF">SAMN04489737_1326</name>
</gene>
<reference evidence="2" key="1">
    <citation type="submission" date="2016-10" db="EMBL/GenBank/DDBJ databases">
        <authorList>
            <person name="Varghese N."/>
            <person name="Submissions S."/>
        </authorList>
    </citation>
    <scope>NUCLEOTIDE SEQUENCE [LARGE SCALE GENOMIC DNA]</scope>
    <source>
        <strain evidence="2">DSM 10002</strain>
    </source>
</reference>
<proteinExistence type="predicted"/>
<dbReference type="OrthoDB" id="3267542at2"/>
<organism evidence="1 2">
    <name type="scientific">Arcanobacterium phocae</name>
    <dbReference type="NCBI Taxonomy" id="131112"/>
    <lineage>
        <taxon>Bacteria</taxon>
        <taxon>Bacillati</taxon>
        <taxon>Actinomycetota</taxon>
        <taxon>Actinomycetes</taxon>
        <taxon>Actinomycetales</taxon>
        <taxon>Actinomycetaceae</taxon>
        <taxon>Arcanobacterium</taxon>
    </lineage>
</organism>
<dbReference type="Proteomes" id="UP000214355">
    <property type="component" value="Chromosome I"/>
</dbReference>
<keyword evidence="2" id="KW-1185">Reference proteome</keyword>
<accession>A0A1H2LJR8</accession>
<dbReference type="STRING" id="131112.SAMN04489737_1326"/>
<dbReference type="RefSeq" id="WP_091281318.1">
    <property type="nucleotide sequence ID" value="NZ_JABAPH010000013.1"/>
</dbReference>
<protein>
    <submittedName>
        <fullName evidence="1">Uncharacterized protein</fullName>
    </submittedName>
</protein>
<dbReference type="GeneID" id="65345059"/>
<dbReference type="EMBL" id="LT629804">
    <property type="protein sequence ID" value="SDU80831.1"/>
    <property type="molecule type" value="Genomic_DNA"/>
</dbReference>
<dbReference type="AlphaFoldDB" id="A0A1H2LJR8"/>